<protein>
    <recommendedName>
        <fullName evidence="2">VanZ-like domain-containing protein</fullName>
    </recommendedName>
</protein>
<dbReference type="InterPro" id="IPR006976">
    <property type="entry name" value="VanZ-like"/>
</dbReference>
<keyword evidence="1" id="KW-0472">Membrane</keyword>
<evidence type="ECO:0000256" key="1">
    <source>
        <dbReference type="SAM" id="Phobius"/>
    </source>
</evidence>
<sequence length="130" mass="14512">MATNSSSVLKNITLSLAIGWTFLILVLCLVKFNKLPSVQVSGVDKYVHFTFHFTFTLLWGFYNRLRLGQWVLKSSLIIVCLSIGYGILIEILQETFTQTRKADIMDVAANAAGAIVAFLVLVLWKAKSKV</sequence>
<name>A0ABP7U467_9FLAO</name>
<comment type="caution">
    <text evidence="3">The sequence shown here is derived from an EMBL/GenBank/DDBJ whole genome shotgun (WGS) entry which is preliminary data.</text>
</comment>
<keyword evidence="4" id="KW-1185">Reference proteome</keyword>
<feature type="transmembrane region" description="Helical" evidence="1">
    <location>
        <begin position="12"/>
        <end position="33"/>
    </location>
</feature>
<proteinExistence type="predicted"/>
<gene>
    <name evidence="3" type="ORF">GCM10022386_21400</name>
</gene>
<dbReference type="Pfam" id="PF04892">
    <property type="entry name" value="VanZ"/>
    <property type="match status" value="1"/>
</dbReference>
<keyword evidence="1" id="KW-1133">Transmembrane helix</keyword>
<evidence type="ECO:0000313" key="4">
    <source>
        <dbReference type="Proteomes" id="UP001500968"/>
    </source>
</evidence>
<feature type="transmembrane region" description="Helical" evidence="1">
    <location>
        <begin position="74"/>
        <end position="92"/>
    </location>
</feature>
<dbReference type="EMBL" id="BAABCR010000015">
    <property type="protein sequence ID" value="GAA4035754.1"/>
    <property type="molecule type" value="Genomic_DNA"/>
</dbReference>
<dbReference type="PANTHER" id="PTHR28008:SF1">
    <property type="entry name" value="DOMAIN PROTEIN, PUTATIVE (AFU_ORTHOLOGUE AFUA_3G10980)-RELATED"/>
    <property type="match status" value="1"/>
</dbReference>
<evidence type="ECO:0000313" key="3">
    <source>
        <dbReference type="EMBL" id="GAA4035754.1"/>
    </source>
</evidence>
<organism evidence="3 4">
    <name type="scientific">Flavobacterium cheonhonense</name>
    <dbReference type="NCBI Taxonomy" id="706185"/>
    <lineage>
        <taxon>Bacteria</taxon>
        <taxon>Pseudomonadati</taxon>
        <taxon>Bacteroidota</taxon>
        <taxon>Flavobacteriia</taxon>
        <taxon>Flavobacteriales</taxon>
        <taxon>Flavobacteriaceae</taxon>
        <taxon>Flavobacterium</taxon>
    </lineage>
</organism>
<dbReference type="Proteomes" id="UP001500968">
    <property type="component" value="Unassembled WGS sequence"/>
</dbReference>
<keyword evidence="1" id="KW-0812">Transmembrane</keyword>
<feature type="domain" description="VanZ-like" evidence="2">
    <location>
        <begin position="38"/>
        <end position="124"/>
    </location>
</feature>
<feature type="transmembrane region" description="Helical" evidence="1">
    <location>
        <begin position="45"/>
        <end position="62"/>
    </location>
</feature>
<dbReference type="PANTHER" id="PTHR28008">
    <property type="entry name" value="DOMAIN PROTEIN, PUTATIVE (AFU_ORTHOLOGUE AFUA_3G10980)-RELATED"/>
    <property type="match status" value="1"/>
</dbReference>
<dbReference type="RefSeq" id="WP_324689957.1">
    <property type="nucleotide sequence ID" value="NZ_BAABCR010000015.1"/>
</dbReference>
<reference evidence="4" key="1">
    <citation type="journal article" date="2019" name="Int. J. Syst. Evol. Microbiol.">
        <title>The Global Catalogue of Microorganisms (GCM) 10K type strain sequencing project: providing services to taxonomists for standard genome sequencing and annotation.</title>
        <authorList>
            <consortium name="The Broad Institute Genomics Platform"/>
            <consortium name="The Broad Institute Genome Sequencing Center for Infectious Disease"/>
            <person name="Wu L."/>
            <person name="Ma J."/>
        </authorList>
    </citation>
    <scope>NUCLEOTIDE SEQUENCE [LARGE SCALE GENOMIC DNA]</scope>
    <source>
        <strain evidence="4">JCM 17064</strain>
    </source>
</reference>
<dbReference type="NCBIfam" id="NF037970">
    <property type="entry name" value="vanZ_1"/>
    <property type="match status" value="1"/>
</dbReference>
<feature type="transmembrane region" description="Helical" evidence="1">
    <location>
        <begin position="104"/>
        <end position="124"/>
    </location>
</feature>
<evidence type="ECO:0000259" key="2">
    <source>
        <dbReference type="Pfam" id="PF04892"/>
    </source>
</evidence>
<accession>A0ABP7U467</accession>